<proteinExistence type="predicted"/>
<evidence type="ECO:0000313" key="3">
    <source>
        <dbReference type="Proteomes" id="UP000265520"/>
    </source>
</evidence>
<protein>
    <submittedName>
        <fullName evidence="2">Uncharacterized protein</fullName>
    </submittedName>
</protein>
<keyword evidence="3" id="KW-1185">Reference proteome</keyword>
<feature type="compositionally biased region" description="Basic residues" evidence="1">
    <location>
        <begin position="63"/>
        <end position="73"/>
    </location>
</feature>
<dbReference type="AlphaFoldDB" id="A0A392TNH8"/>
<feature type="non-terminal residue" evidence="2">
    <location>
        <position position="1"/>
    </location>
</feature>
<organism evidence="2 3">
    <name type="scientific">Trifolium medium</name>
    <dbReference type="NCBI Taxonomy" id="97028"/>
    <lineage>
        <taxon>Eukaryota</taxon>
        <taxon>Viridiplantae</taxon>
        <taxon>Streptophyta</taxon>
        <taxon>Embryophyta</taxon>
        <taxon>Tracheophyta</taxon>
        <taxon>Spermatophyta</taxon>
        <taxon>Magnoliopsida</taxon>
        <taxon>eudicotyledons</taxon>
        <taxon>Gunneridae</taxon>
        <taxon>Pentapetalae</taxon>
        <taxon>rosids</taxon>
        <taxon>fabids</taxon>
        <taxon>Fabales</taxon>
        <taxon>Fabaceae</taxon>
        <taxon>Papilionoideae</taxon>
        <taxon>50 kb inversion clade</taxon>
        <taxon>NPAAA clade</taxon>
        <taxon>Hologalegina</taxon>
        <taxon>IRL clade</taxon>
        <taxon>Trifolieae</taxon>
        <taxon>Trifolium</taxon>
    </lineage>
</organism>
<feature type="non-terminal residue" evidence="2">
    <location>
        <position position="86"/>
    </location>
</feature>
<feature type="compositionally biased region" description="Polar residues" evidence="1">
    <location>
        <begin position="1"/>
        <end position="12"/>
    </location>
</feature>
<reference evidence="2 3" key="1">
    <citation type="journal article" date="2018" name="Front. Plant Sci.">
        <title>Red Clover (Trifolium pratense) and Zigzag Clover (T. medium) - A Picture of Genomic Similarities and Differences.</title>
        <authorList>
            <person name="Dluhosova J."/>
            <person name="Istvanek J."/>
            <person name="Nedelnik J."/>
            <person name="Repkova J."/>
        </authorList>
    </citation>
    <scope>NUCLEOTIDE SEQUENCE [LARGE SCALE GENOMIC DNA]</scope>
    <source>
        <strain evidence="3">cv. 10/8</strain>
        <tissue evidence="2">Leaf</tissue>
    </source>
</reference>
<accession>A0A392TNH8</accession>
<feature type="region of interest" description="Disordered" evidence="1">
    <location>
        <begin position="1"/>
        <end position="86"/>
    </location>
</feature>
<comment type="caution">
    <text evidence="2">The sequence shown here is derived from an EMBL/GenBank/DDBJ whole genome shotgun (WGS) entry which is preliminary data.</text>
</comment>
<dbReference type="EMBL" id="LXQA010624142">
    <property type="protein sequence ID" value="MCI62731.1"/>
    <property type="molecule type" value="Genomic_DNA"/>
</dbReference>
<feature type="compositionally biased region" description="Basic and acidic residues" evidence="1">
    <location>
        <begin position="31"/>
        <end position="41"/>
    </location>
</feature>
<evidence type="ECO:0000313" key="2">
    <source>
        <dbReference type="EMBL" id="MCI62731.1"/>
    </source>
</evidence>
<evidence type="ECO:0000256" key="1">
    <source>
        <dbReference type="SAM" id="MobiDB-lite"/>
    </source>
</evidence>
<sequence>SGESPAETTMAPSISKRLRSNSGKVVVSDSEPTKTTKETRKTGKKPMYGPPMKWSKGVSPSEKKKKSLKKKKMSSSDSEYDVDEDA</sequence>
<name>A0A392TNH8_9FABA</name>
<dbReference type="Proteomes" id="UP000265520">
    <property type="component" value="Unassembled WGS sequence"/>
</dbReference>